<sequence length="243" mass="27973">MKLVHCTTGEIDDHSFPPKVKYAILSHVYSTPGHDEWDAYDSGDLQDISRKTVIDNACLLARRNGLKYIWIDSLCINKESFDEVSDTINSLWRYFEGASICLVYLFDLPCSPAPYECVATWKQSLFWARSWSLQELLFPTRSYFYDCNWHFRGDTSSHNFQLFLGRVTDWLPIGRITYSASVARKMSWAAGKKDTRGEDSSYALLGIFDVTMPIMYGEGKELAFRNLQEAILDKTGDMSLFVW</sequence>
<dbReference type="Proteomes" id="UP001224890">
    <property type="component" value="Unassembled WGS sequence"/>
</dbReference>
<dbReference type="PANTHER" id="PTHR10622:SF12">
    <property type="entry name" value="HET DOMAIN-CONTAINING PROTEIN"/>
    <property type="match status" value="1"/>
</dbReference>
<dbReference type="RefSeq" id="XP_060430831.1">
    <property type="nucleotide sequence ID" value="XM_060567687.1"/>
</dbReference>
<reference evidence="2" key="1">
    <citation type="submission" date="2021-06" db="EMBL/GenBank/DDBJ databases">
        <title>Comparative genomics, transcriptomics and evolutionary studies reveal genomic signatures of adaptation to plant cell wall in hemibiotrophic fungi.</title>
        <authorList>
            <consortium name="DOE Joint Genome Institute"/>
            <person name="Baroncelli R."/>
            <person name="Diaz J.F."/>
            <person name="Benocci T."/>
            <person name="Peng M."/>
            <person name="Battaglia E."/>
            <person name="Haridas S."/>
            <person name="Andreopoulos W."/>
            <person name="Labutti K."/>
            <person name="Pangilinan J."/>
            <person name="Floch G.L."/>
            <person name="Makela M.R."/>
            <person name="Henrissat B."/>
            <person name="Grigoriev I.V."/>
            <person name="Crouch J.A."/>
            <person name="De Vries R.P."/>
            <person name="Sukno S.A."/>
            <person name="Thon M.R."/>
        </authorList>
    </citation>
    <scope>NUCLEOTIDE SEQUENCE</scope>
    <source>
        <strain evidence="2">CBS 193.32</strain>
    </source>
</reference>
<protein>
    <recommendedName>
        <fullName evidence="1">Heterokaryon incompatibility domain-containing protein</fullName>
    </recommendedName>
</protein>
<dbReference type="AlphaFoldDB" id="A0AAJ0AQP7"/>
<gene>
    <name evidence="2" type="ORF">BDP55DRAFT_508244</name>
</gene>
<evidence type="ECO:0000313" key="2">
    <source>
        <dbReference type="EMBL" id="KAK1676828.1"/>
    </source>
</evidence>
<dbReference type="GeneID" id="85452213"/>
<proteinExistence type="predicted"/>
<dbReference type="EMBL" id="JAHMHR010000016">
    <property type="protein sequence ID" value="KAK1676828.1"/>
    <property type="molecule type" value="Genomic_DNA"/>
</dbReference>
<comment type="caution">
    <text evidence="2">The sequence shown here is derived from an EMBL/GenBank/DDBJ whole genome shotgun (WGS) entry which is preliminary data.</text>
</comment>
<keyword evidence="3" id="KW-1185">Reference proteome</keyword>
<dbReference type="Pfam" id="PF06985">
    <property type="entry name" value="HET"/>
    <property type="match status" value="1"/>
</dbReference>
<evidence type="ECO:0000313" key="3">
    <source>
        <dbReference type="Proteomes" id="UP001224890"/>
    </source>
</evidence>
<dbReference type="PANTHER" id="PTHR10622">
    <property type="entry name" value="HET DOMAIN-CONTAINING PROTEIN"/>
    <property type="match status" value="1"/>
</dbReference>
<accession>A0AAJ0AQP7</accession>
<organism evidence="2 3">
    <name type="scientific">Colletotrichum godetiae</name>
    <dbReference type="NCBI Taxonomy" id="1209918"/>
    <lineage>
        <taxon>Eukaryota</taxon>
        <taxon>Fungi</taxon>
        <taxon>Dikarya</taxon>
        <taxon>Ascomycota</taxon>
        <taxon>Pezizomycotina</taxon>
        <taxon>Sordariomycetes</taxon>
        <taxon>Hypocreomycetidae</taxon>
        <taxon>Glomerellales</taxon>
        <taxon>Glomerellaceae</taxon>
        <taxon>Colletotrichum</taxon>
        <taxon>Colletotrichum acutatum species complex</taxon>
    </lineage>
</organism>
<evidence type="ECO:0000259" key="1">
    <source>
        <dbReference type="Pfam" id="PF06985"/>
    </source>
</evidence>
<feature type="non-terminal residue" evidence="2">
    <location>
        <position position="243"/>
    </location>
</feature>
<feature type="domain" description="Heterokaryon incompatibility" evidence="1">
    <location>
        <begin position="22"/>
        <end position="105"/>
    </location>
</feature>
<dbReference type="InterPro" id="IPR010730">
    <property type="entry name" value="HET"/>
</dbReference>
<name>A0AAJ0AQP7_9PEZI</name>